<proteinExistence type="inferred from homology"/>
<evidence type="ECO:0000256" key="5">
    <source>
        <dbReference type="ARBA" id="ARBA00023002"/>
    </source>
</evidence>
<sequence length="407" mass="44296">MSKPDPRHLEQFLRDELPEGWIEAARSGDEARLDRLKDSLDNPGFVRRLGAAGWVAPHWAPEHGGRGLSIDDAQGALEVLDSLEVPRVPRGSGFVLAAPTILQWSSEETKRRLLPPIATGEERWCQLFSEPGAGSDLASLATSAVRDGDEWLVNGQKVWTTFGHESEFAMLLARTDTGVAKHQGITYFGVDMRSPGVEVRPLINMAGQVEFNEVFLTNVRVPDLYRISLPGKGWGAALTTLGAERFALSGMRKKRKASDEILGGKTIEQVIAAAREAGLTDDPVVRQRIAREWTRGRLLALTSQRARAAATAGRAPGPEGSISKIAKAVSNQSLQVLAMEILGARATAWGGVDAEPGDFVEQFLRTRANSIEGGTSEIQRNIVGERVLGLPREPDPWLGQPWSIVPR</sequence>
<dbReference type="Gene3D" id="2.40.110.10">
    <property type="entry name" value="Butyryl-CoA Dehydrogenase, subunit A, domain 2"/>
    <property type="match status" value="1"/>
</dbReference>
<gene>
    <name evidence="9" type="ORF">UFOPK2602_01883</name>
    <name evidence="10" type="ORF">UFOPK2806_00107</name>
    <name evidence="11" type="ORF">UFOPK4306_01766</name>
</gene>
<evidence type="ECO:0000313" key="9">
    <source>
        <dbReference type="EMBL" id="CAB4723109.1"/>
    </source>
</evidence>
<dbReference type="PANTHER" id="PTHR43292">
    <property type="entry name" value="ACYL-COA DEHYDROGENASE"/>
    <property type="match status" value="1"/>
</dbReference>
<dbReference type="EMBL" id="CAEZXX010000159">
    <property type="protein sequence ID" value="CAB4723109.1"/>
    <property type="molecule type" value="Genomic_DNA"/>
</dbReference>
<dbReference type="Pfam" id="PF00441">
    <property type="entry name" value="Acyl-CoA_dh_1"/>
    <property type="match status" value="1"/>
</dbReference>
<evidence type="ECO:0000259" key="7">
    <source>
        <dbReference type="Pfam" id="PF02770"/>
    </source>
</evidence>
<comment type="similarity">
    <text evidence="2">Belongs to the acyl-CoA dehydrogenase family.</text>
</comment>
<dbReference type="InterPro" id="IPR006091">
    <property type="entry name" value="Acyl-CoA_Oxase/DH_mid-dom"/>
</dbReference>
<accession>A0A6J6SQ53</accession>
<evidence type="ECO:0000313" key="11">
    <source>
        <dbReference type="EMBL" id="CAB5066220.1"/>
    </source>
</evidence>
<feature type="domain" description="Acyl-CoA dehydrogenase/oxidase C-terminal" evidence="6">
    <location>
        <begin position="231"/>
        <end position="388"/>
    </location>
</feature>
<dbReference type="GO" id="GO:0005886">
    <property type="term" value="C:plasma membrane"/>
    <property type="evidence" value="ECO:0007669"/>
    <property type="project" value="TreeGrafter"/>
</dbReference>
<dbReference type="FunFam" id="2.40.110.10:FF:000011">
    <property type="entry name" value="Acyl-CoA dehydrogenase FadE34"/>
    <property type="match status" value="1"/>
</dbReference>
<evidence type="ECO:0000313" key="10">
    <source>
        <dbReference type="EMBL" id="CAB4736950.1"/>
    </source>
</evidence>
<evidence type="ECO:0000256" key="4">
    <source>
        <dbReference type="ARBA" id="ARBA00022827"/>
    </source>
</evidence>
<evidence type="ECO:0000259" key="8">
    <source>
        <dbReference type="Pfam" id="PF02771"/>
    </source>
</evidence>
<dbReference type="EMBL" id="CAFBQP010000072">
    <property type="protein sequence ID" value="CAB5066220.1"/>
    <property type="molecule type" value="Genomic_DNA"/>
</dbReference>
<feature type="domain" description="Acyl-CoA dehydrogenase/oxidase N-terminal" evidence="8">
    <location>
        <begin position="43"/>
        <end position="121"/>
    </location>
</feature>
<protein>
    <submittedName>
        <fullName evidence="10">Unannotated protein</fullName>
    </submittedName>
</protein>
<name>A0A6J6SQ53_9ZZZZ</name>
<dbReference type="Pfam" id="PF02771">
    <property type="entry name" value="Acyl-CoA_dh_N"/>
    <property type="match status" value="1"/>
</dbReference>
<dbReference type="Gene3D" id="1.20.140.10">
    <property type="entry name" value="Butyryl-CoA Dehydrogenase, subunit A, domain 3"/>
    <property type="match status" value="1"/>
</dbReference>
<keyword evidence="3" id="KW-0285">Flavoprotein</keyword>
<dbReference type="SUPFAM" id="SSF47203">
    <property type="entry name" value="Acyl-CoA dehydrogenase C-terminal domain-like"/>
    <property type="match status" value="1"/>
</dbReference>
<feature type="domain" description="Acyl-CoA oxidase/dehydrogenase middle" evidence="7">
    <location>
        <begin position="125"/>
        <end position="218"/>
    </location>
</feature>
<comment type="cofactor">
    <cofactor evidence="1">
        <name>FAD</name>
        <dbReference type="ChEBI" id="CHEBI:57692"/>
    </cofactor>
</comment>
<evidence type="ECO:0000256" key="1">
    <source>
        <dbReference type="ARBA" id="ARBA00001974"/>
    </source>
</evidence>
<organism evidence="10">
    <name type="scientific">freshwater metagenome</name>
    <dbReference type="NCBI Taxonomy" id="449393"/>
    <lineage>
        <taxon>unclassified sequences</taxon>
        <taxon>metagenomes</taxon>
        <taxon>ecological metagenomes</taxon>
    </lineage>
</organism>
<evidence type="ECO:0000259" key="6">
    <source>
        <dbReference type="Pfam" id="PF00441"/>
    </source>
</evidence>
<dbReference type="Gene3D" id="1.10.540.10">
    <property type="entry name" value="Acyl-CoA dehydrogenase/oxidase, N-terminal domain"/>
    <property type="match status" value="1"/>
</dbReference>
<dbReference type="GO" id="GO:0050660">
    <property type="term" value="F:flavin adenine dinucleotide binding"/>
    <property type="evidence" value="ECO:0007669"/>
    <property type="project" value="InterPro"/>
</dbReference>
<dbReference type="InterPro" id="IPR052161">
    <property type="entry name" value="Mycobact_Acyl-CoA_DH"/>
</dbReference>
<dbReference type="AlphaFoldDB" id="A0A6J6SQ53"/>
<dbReference type="InterPro" id="IPR036250">
    <property type="entry name" value="AcylCo_DH-like_C"/>
</dbReference>
<evidence type="ECO:0000256" key="3">
    <source>
        <dbReference type="ARBA" id="ARBA00022630"/>
    </source>
</evidence>
<dbReference type="EMBL" id="CAEZYY010000001">
    <property type="protein sequence ID" value="CAB4736950.1"/>
    <property type="molecule type" value="Genomic_DNA"/>
</dbReference>
<reference evidence="10" key="1">
    <citation type="submission" date="2020-05" db="EMBL/GenBank/DDBJ databases">
        <authorList>
            <person name="Chiriac C."/>
            <person name="Salcher M."/>
            <person name="Ghai R."/>
            <person name="Kavagutti S V."/>
        </authorList>
    </citation>
    <scope>NUCLEOTIDE SEQUENCE</scope>
</reference>
<dbReference type="InterPro" id="IPR046373">
    <property type="entry name" value="Acyl-CoA_Oxase/DH_mid-dom_sf"/>
</dbReference>
<dbReference type="InterPro" id="IPR037069">
    <property type="entry name" value="AcylCoA_DH/ox_N_sf"/>
</dbReference>
<dbReference type="InterPro" id="IPR013786">
    <property type="entry name" value="AcylCoA_DH/ox_N"/>
</dbReference>
<dbReference type="Pfam" id="PF02770">
    <property type="entry name" value="Acyl-CoA_dh_M"/>
    <property type="match status" value="1"/>
</dbReference>
<keyword evidence="4" id="KW-0274">FAD</keyword>
<dbReference type="SUPFAM" id="SSF56645">
    <property type="entry name" value="Acyl-CoA dehydrogenase NM domain-like"/>
    <property type="match status" value="1"/>
</dbReference>
<dbReference type="GO" id="GO:0016627">
    <property type="term" value="F:oxidoreductase activity, acting on the CH-CH group of donors"/>
    <property type="evidence" value="ECO:0007669"/>
    <property type="project" value="InterPro"/>
</dbReference>
<keyword evidence="5" id="KW-0560">Oxidoreductase</keyword>
<dbReference type="InterPro" id="IPR009075">
    <property type="entry name" value="AcylCo_DH/oxidase_C"/>
</dbReference>
<dbReference type="InterPro" id="IPR009100">
    <property type="entry name" value="AcylCoA_DH/oxidase_NM_dom_sf"/>
</dbReference>
<dbReference type="PANTHER" id="PTHR43292:SF4">
    <property type="entry name" value="ACYL-COA DEHYDROGENASE FADE34"/>
    <property type="match status" value="1"/>
</dbReference>
<evidence type="ECO:0000256" key="2">
    <source>
        <dbReference type="ARBA" id="ARBA00009347"/>
    </source>
</evidence>